<dbReference type="AlphaFoldDB" id="A0A250JIG6"/>
<dbReference type="RefSeq" id="WP_198316333.1">
    <property type="nucleotide sequence ID" value="NZ_CP022098.1"/>
</dbReference>
<dbReference type="EMBL" id="CP022098">
    <property type="protein sequence ID" value="ATB42946.1"/>
    <property type="molecule type" value="Genomic_DNA"/>
</dbReference>
<dbReference type="Proteomes" id="UP000217257">
    <property type="component" value="Chromosome"/>
</dbReference>
<sequence>MIFHISIAAKDPKRVASVIAELWRGESIEFLPAGNGSWIALAPDERNTAIEVYPLGNLLSFKTPSSVTADPNSAGAGLSATHVALATHMSSDEVFAIGAREGWFTRPMYRKMGFRVIELWVEDRVVLEVLPPDMQAEYLETTKIPRWHEAMDRHKASQAQVAEVK</sequence>
<accession>A0A250JIG6</accession>
<dbReference type="KEGG" id="cfus:CYFUS_008425"/>
<organism evidence="1 2">
    <name type="scientific">Cystobacter fuscus</name>
    <dbReference type="NCBI Taxonomy" id="43"/>
    <lineage>
        <taxon>Bacteria</taxon>
        <taxon>Pseudomonadati</taxon>
        <taxon>Myxococcota</taxon>
        <taxon>Myxococcia</taxon>
        <taxon>Myxococcales</taxon>
        <taxon>Cystobacterineae</taxon>
        <taxon>Archangiaceae</taxon>
        <taxon>Cystobacter</taxon>
    </lineage>
</organism>
<protein>
    <recommendedName>
        <fullName evidence="3">VOC domain-containing protein</fullName>
    </recommendedName>
</protein>
<evidence type="ECO:0000313" key="2">
    <source>
        <dbReference type="Proteomes" id="UP000217257"/>
    </source>
</evidence>
<evidence type="ECO:0000313" key="1">
    <source>
        <dbReference type="EMBL" id="ATB42946.1"/>
    </source>
</evidence>
<proteinExistence type="predicted"/>
<evidence type="ECO:0008006" key="3">
    <source>
        <dbReference type="Google" id="ProtNLM"/>
    </source>
</evidence>
<name>A0A250JIG6_9BACT</name>
<reference evidence="1 2" key="1">
    <citation type="submission" date="2017-06" db="EMBL/GenBank/DDBJ databases">
        <title>Sequencing and comparative analysis of myxobacterial genomes.</title>
        <authorList>
            <person name="Rupp O."/>
            <person name="Goesmann A."/>
            <person name="Sogaard-Andersen L."/>
        </authorList>
    </citation>
    <scope>NUCLEOTIDE SEQUENCE [LARGE SCALE GENOMIC DNA]</scope>
    <source>
        <strain evidence="1 2">DSM 52655</strain>
    </source>
</reference>
<gene>
    <name evidence="1" type="ORF">CYFUS_008425</name>
</gene>